<protein>
    <submittedName>
        <fullName evidence="1">Uncharacterized protein</fullName>
    </submittedName>
</protein>
<comment type="caution">
    <text evidence="1">The sequence shown here is derived from an EMBL/GenBank/DDBJ whole genome shotgun (WGS) entry which is preliminary data.</text>
</comment>
<evidence type="ECO:0000313" key="2">
    <source>
        <dbReference type="Proteomes" id="UP000282837"/>
    </source>
</evidence>
<name>A0A3S2UTB7_9SPHN</name>
<dbReference type="Proteomes" id="UP000282837">
    <property type="component" value="Unassembled WGS sequence"/>
</dbReference>
<dbReference type="OrthoDB" id="7068047at2"/>
<sequence>MMLSTGLLAAALAACPVTVDRKAEEASPAPPKGVAGEIVAVAEDHVDLRGKDGLLVTVPMTKGWTLSYAQKASVEAIRLGQFIGSANQAMREGRGKANELRVFEAGYQPEYGTHILSGPNATAQTRMTHGFVFAIGQGEGGLLLQIAYPAGCRMLEVPAALPVMVSVAVDRAIARPGVAVSAVLRPDQEGVLRASRLTLPAKP</sequence>
<dbReference type="RefSeq" id="WP_127707770.1">
    <property type="nucleotide sequence ID" value="NZ_SACO01000004.1"/>
</dbReference>
<reference evidence="1 2" key="1">
    <citation type="submission" date="2019-01" db="EMBL/GenBank/DDBJ databases">
        <authorList>
            <person name="Chen W.-M."/>
        </authorList>
    </citation>
    <scope>NUCLEOTIDE SEQUENCE [LARGE SCALE GENOMIC DNA]</scope>
    <source>
        <strain evidence="1 2">FSY-9</strain>
    </source>
</reference>
<dbReference type="EMBL" id="SACO01000004">
    <property type="protein sequence ID" value="RVU05791.1"/>
    <property type="molecule type" value="Genomic_DNA"/>
</dbReference>
<evidence type="ECO:0000313" key="1">
    <source>
        <dbReference type="EMBL" id="RVU05791.1"/>
    </source>
</evidence>
<accession>A0A3S2UTB7</accession>
<dbReference type="AlphaFoldDB" id="A0A3S2UTB7"/>
<organism evidence="1 2">
    <name type="scientific">Novosphingobium umbonatum</name>
    <dbReference type="NCBI Taxonomy" id="1908524"/>
    <lineage>
        <taxon>Bacteria</taxon>
        <taxon>Pseudomonadati</taxon>
        <taxon>Pseudomonadota</taxon>
        <taxon>Alphaproteobacteria</taxon>
        <taxon>Sphingomonadales</taxon>
        <taxon>Sphingomonadaceae</taxon>
        <taxon>Novosphingobium</taxon>
    </lineage>
</organism>
<proteinExistence type="predicted"/>
<keyword evidence="2" id="KW-1185">Reference proteome</keyword>
<gene>
    <name evidence="1" type="ORF">EOE18_07360</name>
</gene>